<dbReference type="InterPro" id="IPR031389">
    <property type="entry name" value="RBIS"/>
</dbReference>
<feature type="non-terminal residue" evidence="1">
    <location>
        <position position="1"/>
    </location>
</feature>
<dbReference type="Proteomes" id="UP001497623">
    <property type="component" value="Unassembled WGS sequence"/>
</dbReference>
<organism evidence="1 2">
    <name type="scientific">Meganyctiphanes norvegica</name>
    <name type="common">Northern krill</name>
    <name type="synonym">Thysanopoda norvegica</name>
    <dbReference type="NCBI Taxonomy" id="48144"/>
    <lineage>
        <taxon>Eukaryota</taxon>
        <taxon>Metazoa</taxon>
        <taxon>Ecdysozoa</taxon>
        <taxon>Arthropoda</taxon>
        <taxon>Crustacea</taxon>
        <taxon>Multicrustacea</taxon>
        <taxon>Malacostraca</taxon>
        <taxon>Eumalacostraca</taxon>
        <taxon>Eucarida</taxon>
        <taxon>Euphausiacea</taxon>
        <taxon>Euphausiidae</taxon>
        <taxon>Meganyctiphanes</taxon>
    </lineage>
</organism>
<reference evidence="1 2" key="1">
    <citation type="submission" date="2024-05" db="EMBL/GenBank/DDBJ databases">
        <authorList>
            <person name="Wallberg A."/>
        </authorList>
    </citation>
    <scope>NUCLEOTIDE SEQUENCE [LARGE SCALE GENOMIC DNA]</scope>
</reference>
<dbReference type="EMBL" id="CAXKWB010050994">
    <property type="protein sequence ID" value="CAL4170685.1"/>
    <property type="molecule type" value="Genomic_DNA"/>
</dbReference>
<dbReference type="AlphaFoldDB" id="A0AAV2S7C1"/>
<sequence>FRFIMGKNHLKNTNKSGNPIYKKAGGLLKKKGLQRTKAVKTNLKKISIENKEAVKSLDKKLGSFHEAMKKDQTKEIKTVSKKQEEEIPPLANVDEAMEDCAK</sequence>
<protein>
    <submittedName>
        <fullName evidence="1">Uncharacterized protein</fullName>
    </submittedName>
</protein>
<comment type="caution">
    <text evidence="1">The sequence shown here is derived from an EMBL/GenBank/DDBJ whole genome shotgun (WGS) entry which is preliminary data.</text>
</comment>
<evidence type="ECO:0000313" key="2">
    <source>
        <dbReference type="Proteomes" id="UP001497623"/>
    </source>
</evidence>
<dbReference type="Pfam" id="PF15679">
    <property type="entry name" value="DUF4665"/>
    <property type="match status" value="1"/>
</dbReference>
<evidence type="ECO:0000313" key="1">
    <source>
        <dbReference type="EMBL" id="CAL4170685.1"/>
    </source>
</evidence>
<proteinExistence type="predicted"/>
<keyword evidence="2" id="KW-1185">Reference proteome</keyword>
<dbReference type="GO" id="GO:0042254">
    <property type="term" value="P:ribosome biogenesis"/>
    <property type="evidence" value="ECO:0007669"/>
    <property type="project" value="InterPro"/>
</dbReference>
<name>A0AAV2S7C1_MEGNR</name>
<gene>
    <name evidence="1" type="ORF">MNOR_LOCUS34029</name>
</gene>
<accession>A0AAV2S7C1</accession>